<name>A0ABT9H1S3_9GAMM</name>
<dbReference type="InterPro" id="IPR011146">
    <property type="entry name" value="HIT-like"/>
</dbReference>
<gene>
    <name evidence="3" type="ORF">Q3O60_13770</name>
</gene>
<proteinExistence type="predicted"/>
<dbReference type="InterPro" id="IPR026026">
    <property type="entry name" value="HIT_Hint"/>
</dbReference>
<dbReference type="EMBL" id="JAUZVZ010000022">
    <property type="protein sequence ID" value="MDP4537255.1"/>
    <property type="molecule type" value="Genomic_DNA"/>
</dbReference>
<comment type="caution">
    <text evidence="3">The sequence shown here is derived from an EMBL/GenBank/DDBJ whole genome shotgun (WGS) entry which is preliminary data.</text>
</comment>
<dbReference type="SUPFAM" id="SSF54197">
    <property type="entry name" value="HIT-like"/>
    <property type="match status" value="1"/>
</dbReference>
<dbReference type="Gene3D" id="3.30.428.10">
    <property type="entry name" value="HIT-like"/>
    <property type="match status" value="1"/>
</dbReference>
<feature type="domain" description="HIT" evidence="2">
    <location>
        <begin position="40"/>
        <end position="108"/>
    </location>
</feature>
<evidence type="ECO:0000313" key="4">
    <source>
        <dbReference type="Proteomes" id="UP001231616"/>
    </source>
</evidence>
<evidence type="ECO:0000259" key="2">
    <source>
        <dbReference type="PROSITE" id="PS51084"/>
    </source>
</evidence>
<dbReference type="Proteomes" id="UP001231616">
    <property type="component" value="Unassembled WGS sequence"/>
</dbReference>
<reference evidence="3 4" key="1">
    <citation type="submission" date="2023-08" db="EMBL/GenBank/DDBJ databases">
        <authorList>
            <person name="Joshi A."/>
            <person name="Thite S."/>
        </authorList>
    </citation>
    <scope>NUCLEOTIDE SEQUENCE [LARGE SCALE GENOMIC DNA]</scope>
    <source>
        <strain evidence="3 4">AC40</strain>
    </source>
</reference>
<dbReference type="Pfam" id="PF01230">
    <property type="entry name" value="HIT"/>
    <property type="match status" value="1"/>
</dbReference>
<sequence>MSSYHDFQLDPRLEQDSHFMQNWPLCQLRLMNDQQYPWFLLVPRRKALREFIDLSEPDALQLQLESRRLSKWMQQQFQPAKLNIAALGNIVPQLHIHHIARFTDDTAWPAPVWGYAPMLPYTEQKVQQKLFHWQQSLPVWPEDTSGRP</sequence>
<evidence type="ECO:0000313" key="3">
    <source>
        <dbReference type="EMBL" id="MDP4537255.1"/>
    </source>
</evidence>
<dbReference type="RefSeq" id="WP_305894519.1">
    <property type="nucleotide sequence ID" value="NZ_JAUZVZ010000022.1"/>
</dbReference>
<evidence type="ECO:0000256" key="1">
    <source>
        <dbReference type="PROSITE-ProRule" id="PRU00464"/>
    </source>
</evidence>
<dbReference type="PIRSF" id="PIRSF000714">
    <property type="entry name" value="HIT"/>
    <property type="match status" value="1"/>
</dbReference>
<comment type="caution">
    <text evidence="1">Lacks conserved residue(s) required for the propagation of feature annotation.</text>
</comment>
<keyword evidence="4" id="KW-1185">Reference proteome</keyword>
<protein>
    <submittedName>
        <fullName evidence="3">HIT domain-containing protein</fullName>
    </submittedName>
</protein>
<dbReference type="PROSITE" id="PS51084">
    <property type="entry name" value="HIT_2"/>
    <property type="match status" value="1"/>
</dbReference>
<organism evidence="3 4">
    <name type="scientific">Alkalimonas collagenimarina</name>
    <dbReference type="NCBI Taxonomy" id="400390"/>
    <lineage>
        <taxon>Bacteria</taxon>
        <taxon>Pseudomonadati</taxon>
        <taxon>Pseudomonadota</taxon>
        <taxon>Gammaproteobacteria</taxon>
        <taxon>Alkalimonas</taxon>
    </lineage>
</organism>
<dbReference type="InterPro" id="IPR036265">
    <property type="entry name" value="HIT-like_sf"/>
</dbReference>
<accession>A0ABT9H1S3</accession>